<gene>
    <name evidence="2" type="ORF">L5515_018686</name>
</gene>
<dbReference type="EMBL" id="CP092625">
    <property type="protein sequence ID" value="UMM43080.1"/>
    <property type="molecule type" value="Genomic_DNA"/>
</dbReference>
<keyword evidence="1" id="KW-1133">Transmembrane helix</keyword>
<proteinExistence type="predicted"/>
<accession>A0AAE9FHW2</accession>
<evidence type="ECO:0000313" key="2">
    <source>
        <dbReference type="EMBL" id="UMM43080.1"/>
    </source>
</evidence>
<organism evidence="2 3">
    <name type="scientific">Caenorhabditis briggsae</name>
    <dbReference type="NCBI Taxonomy" id="6238"/>
    <lineage>
        <taxon>Eukaryota</taxon>
        <taxon>Metazoa</taxon>
        <taxon>Ecdysozoa</taxon>
        <taxon>Nematoda</taxon>
        <taxon>Chromadorea</taxon>
        <taxon>Rhabditida</taxon>
        <taxon>Rhabditina</taxon>
        <taxon>Rhabditomorpha</taxon>
        <taxon>Rhabditoidea</taxon>
        <taxon>Rhabditidae</taxon>
        <taxon>Peloderinae</taxon>
        <taxon>Caenorhabditis</taxon>
    </lineage>
</organism>
<keyword evidence="3" id="KW-1185">Reference proteome</keyword>
<name>A0AAE9FHW2_CAEBR</name>
<evidence type="ECO:0000256" key="1">
    <source>
        <dbReference type="SAM" id="Phobius"/>
    </source>
</evidence>
<protein>
    <submittedName>
        <fullName evidence="2">Uncharacterized protein</fullName>
    </submittedName>
</protein>
<dbReference type="Proteomes" id="UP000829354">
    <property type="component" value="Chromosome X"/>
</dbReference>
<reference evidence="2 3" key="1">
    <citation type="submission" date="2022-04" db="EMBL/GenBank/DDBJ databases">
        <title>Chromosome-level reference genomes for two strains of Caenorhabditis briggsae: an improved platform for comparative genomics.</title>
        <authorList>
            <person name="Stevens L."/>
            <person name="Andersen E."/>
        </authorList>
    </citation>
    <scope>NUCLEOTIDE SEQUENCE [LARGE SCALE GENOMIC DNA]</scope>
    <source>
        <strain evidence="2">VX34</strain>
        <tissue evidence="2">Whole-organism</tissue>
    </source>
</reference>
<evidence type="ECO:0000313" key="3">
    <source>
        <dbReference type="Proteomes" id="UP000829354"/>
    </source>
</evidence>
<sequence length="129" mass="14627">MFFTASFSPVFFDPFSSALAALISPLSRRRHFTCGNNSVTLKFIILQVFIAICVINVLAITRSVASQRASQKPILTFIGSCWLFNDGFSKSSFGVSILVVGLRQALTIMENNWKKWKLAQNRYLREKRE</sequence>
<keyword evidence="1" id="KW-0472">Membrane</keyword>
<keyword evidence="1" id="KW-0812">Transmembrane</keyword>
<dbReference type="AlphaFoldDB" id="A0AAE9FHW2"/>
<feature type="transmembrane region" description="Helical" evidence="1">
    <location>
        <begin position="44"/>
        <end position="65"/>
    </location>
</feature>